<dbReference type="OrthoDB" id="6434228at2759"/>
<dbReference type="PANTHER" id="PTHR11161:SF0">
    <property type="entry name" value="O-ACYLTRANSFERASE LIKE PROTEIN"/>
    <property type="match status" value="1"/>
</dbReference>
<dbReference type="AlphaFoldDB" id="A0A7M7NR37"/>
<dbReference type="SMART" id="SM00703">
    <property type="entry name" value="NRF"/>
    <property type="match status" value="1"/>
</dbReference>
<reference evidence="4" key="1">
    <citation type="submission" date="2015-02" db="EMBL/GenBank/DDBJ databases">
        <title>Genome sequencing for Strongylocentrotus purpuratus.</title>
        <authorList>
            <person name="Murali S."/>
            <person name="Liu Y."/>
            <person name="Vee V."/>
            <person name="English A."/>
            <person name="Wang M."/>
            <person name="Skinner E."/>
            <person name="Han Y."/>
            <person name="Muzny D.M."/>
            <person name="Worley K.C."/>
            <person name="Gibbs R.A."/>
        </authorList>
    </citation>
    <scope>NUCLEOTIDE SEQUENCE</scope>
</reference>
<dbReference type="PROSITE" id="PS51257">
    <property type="entry name" value="PROKAR_LIPOPROTEIN"/>
    <property type="match status" value="1"/>
</dbReference>
<feature type="domain" description="Nose resistant-to-fluoxetine protein N-terminal" evidence="2">
    <location>
        <begin position="52"/>
        <end position="156"/>
    </location>
</feature>
<dbReference type="InterPro" id="IPR006621">
    <property type="entry name" value="Nose-resist-to-fluoxetine_N"/>
</dbReference>
<name>A0A7M7NR37_STRPU</name>
<protein>
    <recommendedName>
        <fullName evidence="2">Nose resistant-to-fluoxetine protein N-terminal domain-containing protein</fullName>
    </recommendedName>
</protein>
<keyword evidence="1" id="KW-0732">Signal</keyword>
<organism evidence="3 4">
    <name type="scientific">Strongylocentrotus purpuratus</name>
    <name type="common">Purple sea urchin</name>
    <dbReference type="NCBI Taxonomy" id="7668"/>
    <lineage>
        <taxon>Eukaryota</taxon>
        <taxon>Metazoa</taxon>
        <taxon>Echinodermata</taxon>
        <taxon>Eleutherozoa</taxon>
        <taxon>Echinozoa</taxon>
        <taxon>Echinoidea</taxon>
        <taxon>Euechinoidea</taxon>
        <taxon>Echinacea</taxon>
        <taxon>Camarodonta</taxon>
        <taxon>Echinidea</taxon>
        <taxon>Strongylocentrotidae</taxon>
        <taxon>Strongylocentrotus</taxon>
    </lineage>
</organism>
<evidence type="ECO:0000313" key="4">
    <source>
        <dbReference type="Proteomes" id="UP000007110"/>
    </source>
</evidence>
<dbReference type="InParanoid" id="A0A7M7NR37"/>
<evidence type="ECO:0000259" key="2">
    <source>
        <dbReference type="SMART" id="SM00703"/>
    </source>
</evidence>
<sequence>MACYLKLAALLVIFTGCHGKIDYDGGVYLNDALRLWQDQSLLERAPSVQNVSDVCLQDLLKLFSGDPNLIQVLDSFGKPTPGTLVGNTAWLGHFDECMNITEFRYCLVDMGLNITISVNNTLALPISWGVCAPVSCSEDDVQNGLDILLGKYMKLV</sequence>
<reference evidence="3" key="2">
    <citation type="submission" date="2021-01" db="UniProtKB">
        <authorList>
            <consortium name="EnsemblMetazoa"/>
        </authorList>
    </citation>
    <scope>IDENTIFICATION</scope>
</reference>
<evidence type="ECO:0000256" key="1">
    <source>
        <dbReference type="SAM" id="SignalP"/>
    </source>
</evidence>
<dbReference type="Pfam" id="PF20146">
    <property type="entry name" value="NRF"/>
    <property type="match status" value="1"/>
</dbReference>
<dbReference type="PANTHER" id="PTHR11161">
    <property type="entry name" value="O-ACYLTRANSFERASE"/>
    <property type="match status" value="1"/>
</dbReference>
<evidence type="ECO:0000313" key="3">
    <source>
        <dbReference type="EnsemblMetazoa" id="XP_030840418"/>
    </source>
</evidence>
<dbReference type="RefSeq" id="XP_030840418.1">
    <property type="nucleotide sequence ID" value="XM_030984558.1"/>
</dbReference>
<feature type="chain" id="PRO_5029742393" description="Nose resistant-to-fluoxetine protein N-terminal domain-containing protein" evidence="1">
    <location>
        <begin position="20"/>
        <end position="156"/>
    </location>
</feature>
<dbReference type="InterPro" id="IPR052728">
    <property type="entry name" value="O2_lipid_transport_reg"/>
</dbReference>
<dbReference type="Proteomes" id="UP000007110">
    <property type="component" value="Unassembled WGS sequence"/>
</dbReference>
<dbReference type="GeneID" id="115923580"/>
<proteinExistence type="predicted"/>
<dbReference type="EnsemblMetazoa" id="XM_030984558">
    <property type="protein sequence ID" value="XP_030840418"/>
    <property type="gene ID" value="LOC115923580"/>
</dbReference>
<feature type="signal peptide" evidence="1">
    <location>
        <begin position="1"/>
        <end position="19"/>
    </location>
</feature>
<dbReference type="KEGG" id="spu:115923580"/>
<accession>A0A7M7NR37</accession>
<keyword evidence="4" id="KW-1185">Reference proteome</keyword>